<keyword evidence="2" id="KW-0210">Decarboxylase</keyword>
<dbReference type="PANTHER" id="PTHR43727">
    <property type="entry name" value="DIAMINOPIMELATE DECARBOXYLASE"/>
    <property type="match status" value="1"/>
</dbReference>
<proteinExistence type="predicted"/>
<reference evidence="6 7" key="1">
    <citation type="submission" date="2017-02" db="EMBL/GenBank/DDBJ databases">
        <title>Draft Genome Sequence of Streptomyces tsukubaensis F601, a Producer of the immunosuppressant tacrolimus FK506.</title>
        <authorList>
            <person name="Zong G."/>
            <person name="Zhong C."/>
            <person name="Fu J."/>
            <person name="Qin R."/>
            <person name="Cao G."/>
        </authorList>
    </citation>
    <scope>NUCLEOTIDE SEQUENCE [LARGE SCALE GENOMIC DNA]</scope>
    <source>
        <strain evidence="6 7">F601</strain>
    </source>
</reference>
<comment type="cofactor">
    <cofactor evidence="1">
        <name>pyridoxal 5'-phosphate</name>
        <dbReference type="ChEBI" id="CHEBI:597326"/>
    </cofactor>
</comment>
<dbReference type="InterPro" id="IPR009006">
    <property type="entry name" value="Ala_racemase/Decarboxylase_C"/>
</dbReference>
<dbReference type="SUPFAM" id="SSF51419">
    <property type="entry name" value="PLP-binding barrel"/>
    <property type="match status" value="1"/>
</dbReference>
<organism evidence="6 7">
    <name type="scientific">Streptomyces tsukubensis</name>
    <dbReference type="NCBI Taxonomy" id="83656"/>
    <lineage>
        <taxon>Bacteria</taxon>
        <taxon>Bacillati</taxon>
        <taxon>Actinomycetota</taxon>
        <taxon>Actinomycetes</taxon>
        <taxon>Kitasatosporales</taxon>
        <taxon>Streptomycetaceae</taxon>
        <taxon>Streptomyces</taxon>
    </lineage>
</organism>
<dbReference type="InterPro" id="IPR029066">
    <property type="entry name" value="PLP-binding_barrel"/>
</dbReference>
<evidence type="ECO:0000259" key="5">
    <source>
        <dbReference type="Pfam" id="PF02784"/>
    </source>
</evidence>
<dbReference type="InterPro" id="IPR022653">
    <property type="entry name" value="De-COase2_pyr-phos_BS"/>
</dbReference>
<evidence type="ECO:0000313" key="7">
    <source>
        <dbReference type="Proteomes" id="UP000190539"/>
    </source>
</evidence>
<evidence type="ECO:0000256" key="1">
    <source>
        <dbReference type="ARBA" id="ARBA00001933"/>
    </source>
</evidence>
<evidence type="ECO:0000256" key="2">
    <source>
        <dbReference type="ARBA" id="ARBA00022793"/>
    </source>
</evidence>
<name>A0A1V4AB58_9ACTN</name>
<dbReference type="InterPro" id="IPR022644">
    <property type="entry name" value="De-COase2_N"/>
</dbReference>
<sequence>MNHDRGDRHTVGGALYLEPRLEPPLASLIEDSGFLHQLVGGLGSPLNVLLPQVIAGNVESFRQVYRERRLRGEILFAHKANRSSALVRQLAATEADIDVASLEELQHALGAGFSAGRIGATGPKDPDFLWLGARAGVTFHVDGRSELEELISLVRRCGLPRVRVLPRLSGFTSSGVRRLARLSRFGTPAADTEALLDLLESAQDAVELIGFGYHLDTVSLDEKAVALEGCVAVMDHCAGRGMRPRTIDVGGGFGVSYLAEADQWNTYTTELTRAVMGTRPPLTWRGHGYGLRNDMGTLAGALSLYPAHREQAGAEYLAALFDMEGPVSGRPLGSLLLEGLYDVRVAPGRALVDQCGLTLARVMEVGRVGAGPATHQPGESGADWFVRLGMNASDCSLEDHGVLMDPLIVPAGGPRTGEPRAGEARAGGPHTGGARAGVTRDDAEGPRAAGEGPVAVHLFGNLCLEADLITKRAVHLPHLPVPGDLLCFANTAGYCMDFSAHRAERRPEARKVAVHLDAEGHRSWRLDEDYWPMATAGERA</sequence>
<dbReference type="Pfam" id="PF02784">
    <property type="entry name" value="Orn_Arg_deC_N"/>
    <property type="match status" value="1"/>
</dbReference>
<dbReference type="OrthoDB" id="3275594at2"/>
<feature type="domain" description="Orn/DAP/Arg decarboxylase 2 N-terminal" evidence="5">
    <location>
        <begin position="63"/>
        <end position="275"/>
    </location>
</feature>
<evidence type="ECO:0000313" key="6">
    <source>
        <dbReference type="EMBL" id="OON80669.1"/>
    </source>
</evidence>
<comment type="caution">
    <text evidence="6">The sequence shown here is derived from an EMBL/GenBank/DDBJ whole genome shotgun (WGS) entry which is preliminary data.</text>
</comment>
<dbReference type="GO" id="GO:0009089">
    <property type="term" value="P:lysine biosynthetic process via diaminopimelate"/>
    <property type="evidence" value="ECO:0007669"/>
    <property type="project" value="TreeGrafter"/>
</dbReference>
<dbReference type="Gene3D" id="2.40.37.10">
    <property type="entry name" value="Lyase, Ornithine Decarboxylase, Chain A, domain 1"/>
    <property type="match status" value="1"/>
</dbReference>
<evidence type="ECO:0000256" key="4">
    <source>
        <dbReference type="SAM" id="MobiDB-lite"/>
    </source>
</evidence>
<dbReference type="PROSITE" id="PS00878">
    <property type="entry name" value="ODR_DC_2_1"/>
    <property type="match status" value="1"/>
</dbReference>
<dbReference type="Gene3D" id="3.20.20.10">
    <property type="entry name" value="Alanine racemase"/>
    <property type="match status" value="1"/>
</dbReference>
<dbReference type="RefSeq" id="WP_077967591.1">
    <property type="nucleotide sequence ID" value="NZ_CP045178.1"/>
</dbReference>
<keyword evidence="2" id="KW-0456">Lyase</keyword>
<protein>
    <submittedName>
        <fullName evidence="6">Diaminopimelate decarboxylase</fullName>
    </submittedName>
</protein>
<dbReference type="GO" id="GO:0008836">
    <property type="term" value="F:diaminopimelate decarboxylase activity"/>
    <property type="evidence" value="ECO:0007669"/>
    <property type="project" value="TreeGrafter"/>
</dbReference>
<gene>
    <name evidence="6" type="ORF">B1H18_12465</name>
</gene>
<dbReference type="STRING" id="83656.B1H18_12465"/>
<dbReference type="SUPFAM" id="SSF50621">
    <property type="entry name" value="Alanine racemase C-terminal domain-like"/>
    <property type="match status" value="1"/>
</dbReference>
<dbReference type="AlphaFoldDB" id="A0A1V4AB58"/>
<dbReference type="PANTHER" id="PTHR43727:SF2">
    <property type="entry name" value="GROUP IV DECARBOXYLASE"/>
    <property type="match status" value="1"/>
</dbReference>
<evidence type="ECO:0000256" key="3">
    <source>
        <dbReference type="ARBA" id="ARBA00022898"/>
    </source>
</evidence>
<keyword evidence="7" id="KW-1185">Reference proteome</keyword>
<accession>A0A1V4AB58</accession>
<dbReference type="Proteomes" id="UP000190539">
    <property type="component" value="Unassembled WGS sequence"/>
</dbReference>
<dbReference type="EMBL" id="MVFC01000007">
    <property type="protein sequence ID" value="OON80669.1"/>
    <property type="molecule type" value="Genomic_DNA"/>
</dbReference>
<keyword evidence="3" id="KW-0663">Pyridoxal phosphate</keyword>
<feature type="region of interest" description="Disordered" evidence="4">
    <location>
        <begin position="413"/>
        <end position="448"/>
    </location>
</feature>